<organism evidence="4 5">
    <name type="scientific">Triplophysa rosa</name>
    <name type="common">Cave loach</name>
    <dbReference type="NCBI Taxonomy" id="992332"/>
    <lineage>
        <taxon>Eukaryota</taxon>
        <taxon>Metazoa</taxon>
        <taxon>Chordata</taxon>
        <taxon>Craniata</taxon>
        <taxon>Vertebrata</taxon>
        <taxon>Euteleostomi</taxon>
        <taxon>Actinopterygii</taxon>
        <taxon>Neopterygii</taxon>
        <taxon>Teleostei</taxon>
        <taxon>Ostariophysi</taxon>
        <taxon>Cypriniformes</taxon>
        <taxon>Nemacheilidae</taxon>
        <taxon>Triplophysa</taxon>
    </lineage>
</organism>
<evidence type="ECO:0000259" key="3">
    <source>
        <dbReference type="PROSITE" id="PS50050"/>
    </source>
</evidence>
<evidence type="ECO:0000313" key="5">
    <source>
        <dbReference type="Proteomes" id="UP001059041"/>
    </source>
</evidence>
<dbReference type="EMBL" id="JAFHDT010000017">
    <property type="protein sequence ID" value="KAI7798203.1"/>
    <property type="molecule type" value="Genomic_DNA"/>
</dbReference>
<feature type="transmembrane region" description="Helical" evidence="2">
    <location>
        <begin position="204"/>
        <end position="226"/>
    </location>
</feature>
<dbReference type="GO" id="GO:0046642">
    <property type="term" value="P:negative regulation of alpha-beta T cell proliferation"/>
    <property type="evidence" value="ECO:0007669"/>
    <property type="project" value="TreeGrafter"/>
</dbReference>
<gene>
    <name evidence="4" type="ORF">IRJ41_021462</name>
</gene>
<feature type="repeat" description="TNFR-Cys" evidence="1">
    <location>
        <begin position="73"/>
        <end position="115"/>
    </location>
</feature>
<comment type="caution">
    <text evidence="4">The sequence shown here is derived from an EMBL/GenBank/DDBJ whole genome shotgun (WGS) entry which is preliminary data.</text>
</comment>
<dbReference type="SUPFAM" id="SSF57586">
    <property type="entry name" value="TNF receptor-like"/>
    <property type="match status" value="3"/>
</dbReference>
<dbReference type="InterPro" id="IPR001368">
    <property type="entry name" value="TNFR/NGFR_Cys_rich_reg"/>
</dbReference>
<dbReference type="GO" id="GO:0050829">
    <property type="term" value="P:defense response to Gram-negative bacterium"/>
    <property type="evidence" value="ECO:0007669"/>
    <property type="project" value="TreeGrafter"/>
</dbReference>
<dbReference type="PROSITE" id="PS50050">
    <property type="entry name" value="TNFR_NGFR_2"/>
    <property type="match status" value="1"/>
</dbReference>
<sequence>MDNLTWCTMNMRKTLLEAETKVKLTSSCHHAVYQVSYFFSQSPVKQNKLEAQLQARQRVLQHCDEFTSITCVSCSEITYTDSSNGLTECLPCAVCDSSNGLRVKRACTVISDTVCEPLPGHYCIEFKRKYCSKARKHSPCSSGQYINQTGTGFQDTVCAECPAGSYSNGTLCKLHTNCESLGKITVKPGTETDDAECNDGHSHVWPLIAALCGLCVIAGIIVVVVLKLGLSKLTR</sequence>
<dbReference type="GO" id="GO:0002720">
    <property type="term" value="P:positive regulation of cytokine production involved in immune response"/>
    <property type="evidence" value="ECO:0007669"/>
    <property type="project" value="TreeGrafter"/>
</dbReference>
<feature type="domain" description="TNFR-Cys" evidence="3">
    <location>
        <begin position="73"/>
        <end position="115"/>
    </location>
</feature>
<reference evidence="4" key="1">
    <citation type="submission" date="2021-02" db="EMBL/GenBank/DDBJ databases">
        <title>Comparative genomics reveals that relaxation of natural selection precedes convergent phenotypic evolution of cavefish.</title>
        <authorList>
            <person name="Peng Z."/>
        </authorList>
    </citation>
    <scope>NUCLEOTIDE SEQUENCE</scope>
    <source>
        <tissue evidence="4">Muscle</tissue>
    </source>
</reference>
<dbReference type="GO" id="GO:0050830">
    <property type="term" value="P:defense response to Gram-positive bacterium"/>
    <property type="evidence" value="ECO:0007669"/>
    <property type="project" value="TreeGrafter"/>
</dbReference>
<dbReference type="PANTHER" id="PTHR46838:SF1">
    <property type="entry name" value="TUMOR NECROSIS FACTOR RECEPTOR SUPERFAMILY MEMBER 14"/>
    <property type="match status" value="1"/>
</dbReference>
<proteinExistence type="predicted"/>
<keyword evidence="2" id="KW-0812">Transmembrane</keyword>
<protein>
    <submittedName>
        <fullName evidence="4">Tumor necrosis factor receptor superfamily member 14</fullName>
    </submittedName>
</protein>
<comment type="caution">
    <text evidence="1">Lacks conserved residue(s) required for the propagation of feature annotation.</text>
</comment>
<dbReference type="GO" id="GO:0009897">
    <property type="term" value="C:external side of plasma membrane"/>
    <property type="evidence" value="ECO:0007669"/>
    <property type="project" value="TreeGrafter"/>
</dbReference>
<keyword evidence="2" id="KW-0472">Membrane</keyword>
<dbReference type="Proteomes" id="UP001059041">
    <property type="component" value="Linkage Group LG17"/>
</dbReference>
<dbReference type="PROSITE" id="PS00652">
    <property type="entry name" value="TNFR_NGFR_1"/>
    <property type="match status" value="1"/>
</dbReference>
<accession>A0A9W7TKS8</accession>
<evidence type="ECO:0000313" key="4">
    <source>
        <dbReference type="EMBL" id="KAI7798203.1"/>
    </source>
</evidence>
<keyword evidence="5" id="KW-1185">Reference proteome</keyword>
<dbReference type="AlphaFoldDB" id="A0A9W7TKS8"/>
<dbReference type="FunFam" id="2.10.50.10:FF:000009">
    <property type="entry name" value="Tumor necrosis factor receptor superfamily member 14"/>
    <property type="match status" value="1"/>
</dbReference>
<evidence type="ECO:0000256" key="2">
    <source>
        <dbReference type="SAM" id="Phobius"/>
    </source>
</evidence>
<feature type="disulfide bond" evidence="1">
    <location>
        <begin position="74"/>
        <end position="89"/>
    </location>
</feature>
<dbReference type="SMART" id="SM00208">
    <property type="entry name" value="TNFR"/>
    <property type="match status" value="3"/>
</dbReference>
<dbReference type="GO" id="GO:2000406">
    <property type="term" value="P:positive regulation of T cell migration"/>
    <property type="evidence" value="ECO:0007669"/>
    <property type="project" value="TreeGrafter"/>
</dbReference>
<keyword evidence="4" id="KW-0675">Receptor</keyword>
<name>A0A9W7TKS8_TRIRA</name>
<keyword evidence="2" id="KW-1133">Transmembrane helix</keyword>
<keyword evidence="1" id="KW-1015">Disulfide bond</keyword>
<evidence type="ECO:0000256" key="1">
    <source>
        <dbReference type="PROSITE-ProRule" id="PRU00206"/>
    </source>
</evidence>
<dbReference type="Pfam" id="PF00020">
    <property type="entry name" value="TNFR_c6"/>
    <property type="match status" value="2"/>
</dbReference>
<dbReference type="Gene3D" id="2.10.50.10">
    <property type="entry name" value="Tumor Necrosis Factor Receptor, subunit A, domain 2"/>
    <property type="match status" value="3"/>
</dbReference>
<dbReference type="PANTHER" id="PTHR46838">
    <property type="entry name" value="TUMOR NECROSIS FACTOR RECEPTOR SUPERFAMILY MEMBER 14"/>
    <property type="match status" value="1"/>
</dbReference>